<dbReference type="GO" id="GO:0009253">
    <property type="term" value="P:peptidoglycan catabolic process"/>
    <property type="evidence" value="ECO:0007669"/>
    <property type="project" value="InterPro"/>
</dbReference>
<dbReference type="AlphaFoldDB" id="A0A1I3CSM9"/>
<accession>A0A1I3CSM9</accession>
<dbReference type="OrthoDB" id="9794842at2"/>
<keyword evidence="3" id="KW-0378">Hydrolase</keyword>
<dbReference type="EC" id="3.5.1.28" evidence="2"/>
<evidence type="ECO:0000256" key="1">
    <source>
        <dbReference type="ARBA" id="ARBA00001561"/>
    </source>
</evidence>
<dbReference type="InterPro" id="IPR002502">
    <property type="entry name" value="Amidase_domain"/>
</dbReference>
<dbReference type="EMBL" id="FOQH01000002">
    <property type="protein sequence ID" value="SFH77467.1"/>
    <property type="molecule type" value="Genomic_DNA"/>
</dbReference>
<dbReference type="CDD" id="cd06583">
    <property type="entry name" value="PGRP"/>
    <property type="match status" value="1"/>
</dbReference>
<evidence type="ECO:0000313" key="8">
    <source>
        <dbReference type="Proteomes" id="UP000199377"/>
    </source>
</evidence>
<evidence type="ECO:0000256" key="3">
    <source>
        <dbReference type="ARBA" id="ARBA00022801"/>
    </source>
</evidence>
<gene>
    <name evidence="7" type="ORF">SAMN05216258_102186</name>
</gene>
<dbReference type="Gene3D" id="3.40.80.10">
    <property type="entry name" value="Peptidoglycan recognition protein-like"/>
    <property type="match status" value="1"/>
</dbReference>
<dbReference type="SMART" id="SM00644">
    <property type="entry name" value="Ami_2"/>
    <property type="match status" value="1"/>
</dbReference>
<comment type="catalytic activity">
    <reaction evidence="1">
        <text>Hydrolyzes the link between N-acetylmuramoyl residues and L-amino acid residues in certain cell-wall glycopeptides.</text>
        <dbReference type="EC" id="3.5.1.28"/>
    </reaction>
</comment>
<organism evidence="7 8">
    <name type="scientific">Albimonas pacifica</name>
    <dbReference type="NCBI Taxonomy" id="1114924"/>
    <lineage>
        <taxon>Bacteria</taxon>
        <taxon>Pseudomonadati</taxon>
        <taxon>Pseudomonadota</taxon>
        <taxon>Alphaproteobacteria</taxon>
        <taxon>Rhodobacterales</taxon>
        <taxon>Paracoccaceae</taxon>
        <taxon>Albimonas</taxon>
    </lineage>
</organism>
<dbReference type="PANTHER" id="PTHR30417">
    <property type="entry name" value="N-ACETYLMURAMOYL-L-ALANINE AMIDASE AMID"/>
    <property type="match status" value="1"/>
</dbReference>
<evidence type="ECO:0000313" key="7">
    <source>
        <dbReference type="EMBL" id="SFH77467.1"/>
    </source>
</evidence>
<dbReference type="STRING" id="1114924.SAMN05216258_102186"/>
<dbReference type="Proteomes" id="UP000199377">
    <property type="component" value="Unassembled WGS sequence"/>
</dbReference>
<evidence type="ECO:0000256" key="2">
    <source>
        <dbReference type="ARBA" id="ARBA00011901"/>
    </source>
</evidence>
<feature type="domain" description="N-acetylmuramoyl-L-alanine amidase" evidence="6">
    <location>
        <begin position="32"/>
        <end position="170"/>
    </location>
</feature>
<keyword evidence="8" id="KW-1185">Reference proteome</keyword>
<dbReference type="GO" id="GO:0019867">
    <property type="term" value="C:outer membrane"/>
    <property type="evidence" value="ECO:0007669"/>
    <property type="project" value="TreeGrafter"/>
</dbReference>
<feature type="region of interest" description="Disordered" evidence="5">
    <location>
        <begin position="1"/>
        <end position="24"/>
    </location>
</feature>
<dbReference type="InterPro" id="IPR051206">
    <property type="entry name" value="NAMLAA_amidase_2"/>
</dbReference>
<dbReference type="GO" id="GO:0071555">
    <property type="term" value="P:cell wall organization"/>
    <property type="evidence" value="ECO:0007669"/>
    <property type="project" value="UniProtKB-KW"/>
</dbReference>
<dbReference type="Pfam" id="PF01510">
    <property type="entry name" value="Amidase_2"/>
    <property type="match status" value="1"/>
</dbReference>
<dbReference type="GO" id="GO:0008745">
    <property type="term" value="F:N-acetylmuramoyl-L-alanine amidase activity"/>
    <property type="evidence" value="ECO:0007669"/>
    <property type="project" value="UniProtKB-EC"/>
</dbReference>
<evidence type="ECO:0000259" key="6">
    <source>
        <dbReference type="SMART" id="SM00644"/>
    </source>
</evidence>
<dbReference type="SUPFAM" id="SSF55846">
    <property type="entry name" value="N-acetylmuramoyl-L-alanine amidase-like"/>
    <property type="match status" value="1"/>
</dbReference>
<evidence type="ECO:0000256" key="4">
    <source>
        <dbReference type="ARBA" id="ARBA00023316"/>
    </source>
</evidence>
<dbReference type="InterPro" id="IPR036505">
    <property type="entry name" value="Amidase/PGRP_sf"/>
</dbReference>
<evidence type="ECO:0000256" key="5">
    <source>
        <dbReference type="SAM" id="MobiDB-lite"/>
    </source>
</evidence>
<feature type="region of interest" description="Disordered" evidence="5">
    <location>
        <begin position="256"/>
        <end position="300"/>
    </location>
</feature>
<reference evidence="7 8" key="1">
    <citation type="submission" date="2016-10" db="EMBL/GenBank/DDBJ databases">
        <authorList>
            <person name="de Groot N.N."/>
        </authorList>
    </citation>
    <scope>NUCLEOTIDE SEQUENCE [LARGE SCALE GENOMIC DNA]</scope>
    <source>
        <strain evidence="7 8">CGMCC 1.11030</strain>
    </source>
</reference>
<sequence>MTDDDPSRQAGGDAPPRPLRRAPAPPEIVELASPNHGPRKGVAAPNMIVIHYTNMSSAALALARLCNPAAEVSAHYLIDETGGTFRLVSEMRRAWHAGVSAWGPVEDVNSHSIGIELANPGPEGGLPPFPEAQIEALERLLFAIRLRWAIPPARVLGHSDVAVGRKIDPGEKFPWRRLARAGHAVWSDAEAPDPLPFLPPETLLGVHGLKLGYRWQETAEGFADLVRALQMRFAPDETGAPASHRLAARVAEMAERHPVDAGQRRSSYAPPSPSGRVHVSAPRPGEGDADLGPDFDLDTE</sequence>
<proteinExistence type="predicted"/>
<dbReference type="GO" id="GO:0009254">
    <property type="term" value="P:peptidoglycan turnover"/>
    <property type="evidence" value="ECO:0007669"/>
    <property type="project" value="TreeGrafter"/>
</dbReference>
<name>A0A1I3CSM9_9RHOB</name>
<protein>
    <recommendedName>
        <fullName evidence="2">N-acetylmuramoyl-L-alanine amidase</fullName>
        <ecNumber evidence="2">3.5.1.28</ecNumber>
    </recommendedName>
</protein>
<feature type="compositionally biased region" description="Acidic residues" evidence="5">
    <location>
        <begin position="287"/>
        <end position="300"/>
    </location>
</feature>
<dbReference type="PANTHER" id="PTHR30417:SF1">
    <property type="entry name" value="N-ACETYLMURAMOYL-L-ALANINE AMIDASE AMID"/>
    <property type="match status" value="1"/>
</dbReference>
<dbReference type="RefSeq" id="WP_092858051.1">
    <property type="nucleotide sequence ID" value="NZ_FOQH01000002.1"/>
</dbReference>
<keyword evidence="4" id="KW-0961">Cell wall biogenesis/degradation</keyword>